<evidence type="ECO:0000313" key="7">
    <source>
        <dbReference type="EMBL" id="KAL0178570.1"/>
    </source>
</evidence>
<evidence type="ECO:0000259" key="6">
    <source>
        <dbReference type="PROSITE" id="PS50234"/>
    </source>
</evidence>
<protein>
    <recommendedName>
        <fullName evidence="6">VWFA domain-containing protein</fullName>
    </recommendedName>
</protein>
<comment type="subcellular location">
    <subcellularLocation>
        <location evidence="1">Secreted</location>
    </subcellularLocation>
</comment>
<evidence type="ECO:0000256" key="2">
    <source>
        <dbReference type="ARBA" id="ARBA00022525"/>
    </source>
</evidence>
<reference evidence="7 8" key="1">
    <citation type="submission" date="2024-05" db="EMBL/GenBank/DDBJ databases">
        <title>Genome sequencing and assembly of Indian major carp, Cirrhinus mrigala (Hamilton, 1822).</title>
        <authorList>
            <person name="Mohindra V."/>
            <person name="Chowdhury L.M."/>
            <person name="Lal K."/>
            <person name="Jena J.K."/>
        </authorList>
    </citation>
    <scope>NUCLEOTIDE SEQUENCE [LARGE SCALE GENOMIC DNA]</scope>
    <source>
        <strain evidence="7">CM1030</strain>
        <tissue evidence="7">Blood</tissue>
    </source>
</reference>
<dbReference type="InterPro" id="IPR050525">
    <property type="entry name" value="ECM_Assembly_Org"/>
</dbReference>
<proteinExistence type="predicted"/>
<comment type="caution">
    <text evidence="7">The sequence shown here is derived from an EMBL/GenBank/DDBJ whole genome shotgun (WGS) entry which is preliminary data.</text>
</comment>
<dbReference type="FunFam" id="3.40.50.410:FF:000004">
    <property type="entry name" value="collagen alpha-6(VI) chain"/>
    <property type="match status" value="1"/>
</dbReference>
<evidence type="ECO:0000256" key="5">
    <source>
        <dbReference type="ARBA" id="ARBA00023180"/>
    </source>
</evidence>
<keyword evidence="5" id="KW-0325">Glycoprotein</keyword>
<dbReference type="EMBL" id="JAMKFB020000013">
    <property type="protein sequence ID" value="KAL0178570.1"/>
    <property type="molecule type" value="Genomic_DNA"/>
</dbReference>
<feature type="non-terminal residue" evidence="7">
    <location>
        <position position="1"/>
    </location>
</feature>
<evidence type="ECO:0000256" key="1">
    <source>
        <dbReference type="ARBA" id="ARBA00004613"/>
    </source>
</evidence>
<sequence length="178" mass="19509">VVFLLDGSESVDAEDFEKMKEMMELVIDKFTIGLDKERVAVVQYGTDTNEEFPLNAFDNKATLLENIRNIKQMNGKTNTGKALLEVAESFEISNGGRPDALKFLIVLTDGESRDDVAGPAKVLRESSINVNAIGMRHANRSQILAIAGSHDGVFYEDAVASPKELMSQVLLKICSTGR</sequence>
<dbReference type="InterPro" id="IPR002035">
    <property type="entry name" value="VWF_A"/>
</dbReference>
<dbReference type="SMART" id="SM00327">
    <property type="entry name" value="VWA"/>
    <property type="match status" value="1"/>
</dbReference>
<dbReference type="SUPFAM" id="SSF53300">
    <property type="entry name" value="vWA-like"/>
    <property type="match status" value="1"/>
</dbReference>
<feature type="domain" description="VWFA" evidence="6">
    <location>
        <begin position="1"/>
        <end position="169"/>
    </location>
</feature>
<dbReference type="PANTHER" id="PTHR24020">
    <property type="entry name" value="COLLAGEN ALPHA"/>
    <property type="match status" value="1"/>
</dbReference>
<keyword evidence="2" id="KW-0964">Secreted</keyword>
<dbReference type="Proteomes" id="UP001529510">
    <property type="component" value="Unassembled WGS sequence"/>
</dbReference>
<evidence type="ECO:0000256" key="3">
    <source>
        <dbReference type="ARBA" id="ARBA00022729"/>
    </source>
</evidence>
<organism evidence="7 8">
    <name type="scientific">Cirrhinus mrigala</name>
    <name type="common">Mrigala</name>
    <dbReference type="NCBI Taxonomy" id="683832"/>
    <lineage>
        <taxon>Eukaryota</taxon>
        <taxon>Metazoa</taxon>
        <taxon>Chordata</taxon>
        <taxon>Craniata</taxon>
        <taxon>Vertebrata</taxon>
        <taxon>Euteleostomi</taxon>
        <taxon>Actinopterygii</taxon>
        <taxon>Neopterygii</taxon>
        <taxon>Teleostei</taxon>
        <taxon>Ostariophysi</taxon>
        <taxon>Cypriniformes</taxon>
        <taxon>Cyprinidae</taxon>
        <taxon>Labeoninae</taxon>
        <taxon>Labeonini</taxon>
        <taxon>Cirrhinus</taxon>
    </lineage>
</organism>
<dbReference type="GO" id="GO:0005576">
    <property type="term" value="C:extracellular region"/>
    <property type="evidence" value="ECO:0007669"/>
    <property type="project" value="UniProtKB-SubCell"/>
</dbReference>
<gene>
    <name evidence="7" type="ORF">M9458_027464</name>
</gene>
<dbReference type="AlphaFoldDB" id="A0ABD0PXZ2"/>
<dbReference type="PROSITE" id="PS50234">
    <property type="entry name" value="VWFA"/>
    <property type="match status" value="1"/>
</dbReference>
<dbReference type="InterPro" id="IPR036465">
    <property type="entry name" value="vWFA_dom_sf"/>
</dbReference>
<accession>A0ABD0PXZ2</accession>
<name>A0ABD0PXZ2_CIRMR</name>
<keyword evidence="4" id="KW-0677">Repeat</keyword>
<dbReference type="Pfam" id="PF00092">
    <property type="entry name" value="VWA"/>
    <property type="match status" value="1"/>
</dbReference>
<evidence type="ECO:0000256" key="4">
    <source>
        <dbReference type="ARBA" id="ARBA00022737"/>
    </source>
</evidence>
<dbReference type="Gene3D" id="3.40.50.410">
    <property type="entry name" value="von Willebrand factor, type A domain"/>
    <property type="match status" value="1"/>
</dbReference>
<keyword evidence="8" id="KW-1185">Reference proteome</keyword>
<dbReference type="PANTHER" id="PTHR24020:SF87">
    <property type="entry name" value="COLLAGEN ALPHA-1(VI) CHAIN-LIKE"/>
    <property type="match status" value="1"/>
</dbReference>
<keyword evidence="3" id="KW-0732">Signal</keyword>
<evidence type="ECO:0000313" key="8">
    <source>
        <dbReference type="Proteomes" id="UP001529510"/>
    </source>
</evidence>